<sequence>MKVDSLPSNYSAPEKMLIGSNSLNNVQFLIDFNGFTPILIGDGDIPHIWIYVPMNQQGTEWYPLVKDNFSTNPSVIVIKRDNGVKVTTPDGVVLECEKRSDGTVVVNRLNLKPFGINVTANTESLSIMNTTFSSSGFSNMRAMVGLGNV</sequence>
<evidence type="ECO:0000313" key="1">
    <source>
        <dbReference type="EMBL" id="MDX6015013.1"/>
    </source>
</evidence>
<name>A0ABU4Q7D6_9GAMM</name>
<gene>
    <name evidence="1" type="ORF">SIL79_01300</name>
</gene>
<dbReference type="GeneID" id="88622102"/>
<protein>
    <submittedName>
        <fullName evidence="1">Uncharacterized protein</fullName>
    </submittedName>
</protein>
<comment type="caution">
    <text evidence="1">The sequence shown here is derived from an EMBL/GenBank/DDBJ whole genome shotgun (WGS) entry which is preliminary data.</text>
</comment>
<dbReference type="RefSeq" id="WP_233962712.1">
    <property type="nucleotide sequence ID" value="NZ_JAWXXR010000001.1"/>
</dbReference>
<accession>A0ABU4Q7D6</accession>
<organism evidence="1 2">
    <name type="scientific">Shewanella indica</name>
    <dbReference type="NCBI Taxonomy" id="768528"/>
    <lineage>
        <taxon>Bacteria</taxon>
        <taxon>Pseudomonadati</taxon>
        <taxon>Pseudomonadota</taxon>
        <taxon>Gammaproteobacteria</taxon>
        <taxon>Alteromonadales</taxon>
        <taxon>Shewanellaceae</taxon>
        <taxon>Shewanella</taxon>
    </lineage>
</organism>
<keyword evidence="2" id="KW-1185">Reference proteome</keyword>
<proteinExistence type="predicted"/>
<dbReference type="Proteomes" id="UP001272773">
    <property type="component" value="Unassembled WGS sequence"/>
</dbReference>
<reference evidence="1 2" key="1">
    <citation type="submission" date="2023-11" db="EMBL/GenBank/DDBJ databases">
        <title>MicrobeMod: A computational toolkit for identifying prokaryotic methylation and restriction-modification with nanopore sequencing.</title>
        <authorList>
            <person name="Crits-Christoph A."/>
            <person name="Kang S.C."/>
            <person name="Lee H."/>
            <person name="Ostrov N."/>
        </authorList>
    </citation>
    <scope>NUCLEOTIDE SEQUENCE [LARGE SCALE GENOMIC DNA]</scope>
    <source>
        <strain evidence="1 2">ATCC BAA-2732</strain>
    </source>
</reference>
<dbReference type="EMBL" id="JAWXXR010000001">
    <property type="protein sequence ID" value="MDX6015013.1"/>
    <property type="molecule type" value="Genomic_DNA"/>
</dbReference>
<evidence type="ECO:0000313" key="2">
    <source>
        <dbReference type="Proteomes" id="UP001272773"/>
    </source>
</evidence>